<feature type="chain" id="PRO_5039203356" evidence="2">
    <location>
        <begin position="27"/>
        <end position="419"/>
    </location>
</feature>
<evidence type="ECO:0000313" key="3">
    <source>
        <dbReference type="EMBL" id="HJF85299.1"/>
    </source>
</evidence>
<keyword evidence="2" id="KW-0732">Signal</keyword>
<dbReference type="Proteomes" id="UP000780768">
    <property type="component" value="Unassembled WGS sequence"/>
</dbReference>
<dbReference type="AlphaFoldDB" id="A0A921HPE9"/>
<evidence type="ECO:0000256" key="1">
    <source>
        <dbReference type="SAM" id="MobiDB-lite"/>
    </source>
</evidence>
<feature type="region of interest" description="Disordered" evidence="1">
    <location>
        <begin position="33"/>
        <end position="234"/>
    </location>
</feature>
<evidence type="ECO:0000313" key="4">
    <source>
        <dbReference type="Proteomes" id="UP000780768"/>
    </source>
</evidence>
<protein>
    <submittedName>
        <fullName evidence="3">Uncharacterized protein</fullName>
    </submittedName>
</protein>
<feature type="signal peptide" evidence="2">
    <location>
        <begin position="1"/>
        <end position="26"/>
    </location>
</feature>
<organism evidence="3 4">
    <name type="scientific">Megamonas hypermegale</name>
    <dbReference type="NCBI Taxonomy" id="158847"/>
    <lineage>
        <taxon>Bacteria</taxon>
        <taxon>Bacillati</taxon>
        <taxon>Bacillota</taxon>
        <taxon>Negativicutes</taxon>
        <taxon>Selenomonadales</taxon>
        <taxon>Selenomonadaceae</taxon>
        <taxon>Megamonas</taxon>
    </lineage>
</organism>
<reference evidence="3" key="1">
    <citation type="journal article" date="2021" name="PeerJ">
        <title>Extensive microbial diversity within the chicken gut microbiome revealed by metagenomics and culture.</title>
        <authorList>
            <person name="Gilroy R."/>
            <person name="Ravi A."/>
            <person name="Getino M."/>
            <person name="Pursley I."/>
            <person name="Horton D.L."/>
            <person name="Alikhan N.F."/>
            <person name="Baker D."/>
            <person name="Gharbi K."/>
            <person name="Hall N."/>
            <person name="Watson M."/>
            <person name="Adriaenssens E.M."/>
            <person name="Foster-Nyarko E."/>
            <person name="Jarju S."/>
            <person name="Secka A."/>
            <person name="Antonio M."/>
            <person name="Oren A."/>
            <person name="Chaudhuri R.R."/>
            <person name="La Ragione R."/>
            <person name="Hildebrand F."/>
            <person name="Pallen M.J."/>
        </authorList>
    </citation>
    <scope>NUCLEOTIDE SEQUENCE</scope>
    <source>
        <strain evidence="3">7318</strain>
    </source>
</reference>
<gene>
    <name evidence="3" type="ORF">K8V65_06530</name>
</gene>
<evidence type="ECO:0000256" key="2">
    <source>
        <dbReference type="SAM" id="SignalP"/>
    </source>
</evidence>
<name>A0A921HPE9_9FIRM</name>
<accession>A0A921HPE9</accession>
<reference evidence="3" key="2">
    <citation type="submission" date="2021-09" db="EMBL/GenBank/DDBJ databases">
        <authorList>
            <person name="Gilroy R."/>
        </authorList>
    </citation>
    <scope>NUCLEOTIDE SEQUENCE</scope>
    <source>
        <strain evidence="3">7318</strain>
    </source>
</reference>
<sequence>MLKKKIKRGISIITFAFFLSTSISFSFIDTAAAAPPPPKQGQIKPAPRPRVSRPASRPNRTVKPMPRPARPNIKPRPAARPGSAVKPIPRPRPGSIKPPARPARPAIKPGSSIRPSRPNITRPRPGSNIKPSKPGAIRPPRKPGENMRPPMPPRVNPDKHRLPQGDKRPILRPRPDGDKVKPPAVRPGFRPDRPRPDSDKFRPIKDKNPALRPHHDRPPIPPKHHKPPKKPHHKFKLHDRFVPPPPPIYHRAPRWLLFSGSFIYPYPTTVVNHVVMDYSYLNTADGVYLDNFVKTKYIEGEYEGQDYYADYYIDKNSLEVVQYNPPDYIIRVNEVSFDNENMDSPYITTWEFKYNLDYRTVYFRNVYDSYQIEPKDWTFLNTYNDEYYLLPTAEMAFYLAYKYRFFDNQPDSFYDVATL</sequence>
<feature type="compositionally biased region" description="Basic residues" evidence="1">
    <location>
        <begin position="222"/>
        <end position="234"/>
    </location>
</feature>
<feature type="compositionally biased region" description="Basic and acidic residues" evidence="1">
    <location>
        <begin position="189"/>
        <end position="209"/>
    </location>
</feature>
<feature type="compositionally biased region" description="Basic and acidic residues" evidence="1">
    <location>
        <begin position="156"/>
        <end position="181"/>
    </location>
</feature>
<dbReference type="EMBL" id="DYVR01000178">
    <property type="protein sequence ID" value="HJF85299.1"/>
    <property type="molecule type" value="Genomic_DNA"/>
</dbReference>
<proteinExistence type="predicted"/>
<comment type="caution">
    <text evidence="3">The sequence shown here is derived from an EMBL/GenBank/DDBJ whole genome shotgun (WGS) entry which is preliminary data.</text>
</comment>